<dbReference type="SFLD" id="SFLDG01386">
    <property type="entry name" value="main_SPASM_domain-containing"/>
    <property type="match status" value="1"/>
</dbReference>
<dbReference type="SFLD" id="SFLDG01067">
    <property type="entry name" value="SPASM/twitch_domain_containing"/>
    <property type="match status" value="1"/>
</dbReference>
<dbReference type="InterPro" id="IPR026335">
    <property type="entry name" value="rSAM_SPASM_FxsB"/>
</dbReference>
<dbReference type="SFLD" id="SFLDS00029">
    <property type="entry name" value="Radical_SAM"/>
    <property type="match status" value="1"/>
</dbReference>
<keyword evidence="2" id="KW-0479">Metal-binding</keyword>
<keyword evidence="1" id="KW-0949">S-adenosyl-L-methionine</keyword>
<dbReference type="CDD" id="cd01335">
    <property type="entry name" value="Radical_SAM"/>
    <property type="match status" value="1"/>
</dbReference>
<evidence type="ECO:0000259" key="5">
    <source>
        <dbReference type="PROSITE" id="PS51918"/>
    </source>
</evidence>
<dbReference type="InterPro" id="IPR013785">
    <property type="entry name" value="Aldolase_TIM"/>
</dbReference>
<name>A0ABN2CPP3_9ACTN</name>
<accession>A0ABN2CPP3</accession>
<evidence type="ECO:0000256" key="2">
    <source>
        <dbReference type="ARBA" id="ARBA00022723"/>
    </source>
</evidence>
<reference evidence="6 7" key="1">
    <citation type="journal article" date="2019" name="Int. J. Syst. Evol. Microbiol.">
        <title>The Global Catalogue of Microorganisms (GCM) 10K type strain sequencing project: providing services to taxonomists for standard genome sequencing and annotation.</title>
        <authorList>
            <consortium name="The Broad Institute Genomics Platform"/>
            <consortium name="The Broad Institute Genome Sequencing Center for Infectious Disease"/>
            <person name="Wu L."/>
            <person name="Ma J."/>
        </authorList>
    </citation>
    <scope>NUCLEOTIDE SEQUENCE [LARGE SCALE GENOMIC DNA]</scope>
    <source>
        <strain evidence="6 7">JCM 15933</strain>
    </source>
</reference>
<dbReference type="InterPro" id="IPR023867">
    <property type="entry name" value="Sulphatase_maturase_rSAM"/>
</dbReference>
<organism evidence="6 7">
    <name type="scientific">Dactylosporangium maewongense</name>
    <dbReference type="NCBI Taxonomy" id="634393"/>
    <lineage>
        <taxon>Bacteria</taxon>
        <taxon>Bacillati</taxon>
        <taxon>Actinomycetota</taxon>
        <taxon>Actinomycetes</taxon>
        <taxon>Micromonosporales</taxon>
        <taxon>Micromonosporaceae</taxon>
        <taxon>Dactylosporangium</taxon>
    </lineage>
</organism>
<dbReference type="InterPro" id="IPR007197">
    <property type="entry name" value="rSAM"/>
</dbReference>
<dbReference type="PANTHER" id="PTHR43273">
    <property type="entry name" value="ANAEROBIC SULFATASE-MATURATING ENZYME HOMOLOG ASLB-RELATED"/>
    <property type="match status" value="1"/>
</dbReference>
<feature type="domain" description="Radical SAM core" evidence="5">
    <location>
        <begin position="8"/>
        <end position="237"/>
    </location>
</feature>
<dbReference type="NCBIfam" id="TIGR04267">
    <property type="entry name" value="mod_HExxH"/>
    <property type="match status" value="1"/>
</dbReference>
<evidence type="ECO:0000256" key="1">
    <source>
        <dbReference type="ARBA" id="ARBA00022691"/>
    </source>
</evidence>
<keyword evidence="3" id="KW-0408">Iron</keyword>
<comment type="caution">
    <text evidence="6">The sequence shown here is derived from an EMBL/GenBank/DDBJ whole genome shotgun (WGS) entry which is preliminary data.</text>
</comment>
<protein>
    <recommendedName>
        <fullName evidence="5">Radical SAM core domain-containing protein</fullName>
    </recommendedName>
</protein>
<keyword evidence="4" id="KW-0411">Iron-sulfur</keyword>
<evidence type="ECO:0000313" key="6">
    <source>
        <dbReference type="EMBL" id="GAA1562233.1"/>
    </source>
</evidence>
<keyword evidence="7" id="KW-1185">Reference proteome</keyword>
<sequence length="773" mass="83299">MDSGGRVASGLSQFVLKVHSRCDLACDHCYVYEHADQSWRRQPRTMDRDVVRATGARIAEHAKAHGLASVRIVLHGGEPLLLGPQRMRELVGELVAALDPFVHVDLRMQTNAVRMSTEFCDLFREFDIKVGVSLDGDRAANDLHRRFRNGGSSYREVVAGVALLRRPEYRRSYAGLLCTVDLANDPVAAYEELLRHEPPRVDFLLPHGTWDHPPARPGGEAAPYARWLATIYDRWLADGRPTGIRLFESLLSTAGGGPSYSEWVGLDPADLVVVETNGEWELADSIKITYDGAPATGMDVFTHSVDDVAGAPGVARRQLGLADLSATCRACPVVAQCGGGLFAHRYSTGRGFDNPSVYCPDLMELIQHMRHHPPAPSGPAAPVPDAIALPLEHLDAIALAGDDVTAVEALASAQLAITRSLLREVTRRWPDDPHVRGGWDLLTAVDQQAPEPTDEVLRHPYVRAWAVGCLSGTGSATPGYLAVVAAAAAIRAAAPVTVTVPAQAGQLYLPTLGTAVLAGRAHSSAVVAVTAGGFTLKAGDDAVTVPDAGRETAGWRPIRQVMPGLALEDADPHRDCHKWKPTDRLDDDTAQRWRQALTTASRLIAVEAPARVGGLRVGLRTVVPLHAAPGGDSRASTTKQAFGTIAATLASPAELAVVLVHEFQHNKLNAVLDACNLVDRTDPRRLKVGWRTDARPVVGALHGTFAHQAVADIWRARAVRTDAADAADAWRNYRMYRDWTADAVDTLQASGALTTLGTRFVTNIARSMTAWPD</sequence>
<dbReference type="EMBL" id="BAAAQD010000031">
    <property type="protein sequence ID" value="GAA1562233.1"/>
    <property type="molecule type" value="Genomic_DNA"/>
</dbReference>
<evidence type="ECO:0000256" key="4">
    <source>
        <dbReference type="ARBA" id="ARBA00023014"/>
    </source>
</evidence>
<dbReference type="InterPro" id="IPR058240">
    <property type="entry name" value="rSAM_sf"/>
</dbReference>
<dbReference type="PROSITE" id="PS51918">
    <property type="entry name" value="RADICAL_SAM"/>
    <property type="match status" value="1"/>
</dbReference>
<dbReference type="RefSeq" id="WP_344512215.1">
    <property type="nucleotide sequence ID" value="NZ_BAAAQD010000031.1"/>
</dbReference>
<dbReference type="InterPro" id="IPR026337">
    <property type="entry name" value="AKG_HExxH"/>
</dbReference>
<proteinExistence type="predicted"/>
<dbReference type="SUPFAM" id="SSF102114">
    <property type="entry name" value="Radical SAM enzymes"/>
    <property type="match status" value="1"/>
</dbReference>
<dbReference type="Pfam" id="PF04055">
    <property type="entry name" value="Radical_SAM"/>
    <property type="match status" value="1"/>
</dbReference>
<dbReference type="Proteomes" id="UP001501470">
    <property type="component" value="Unassembled WGS sequence"/>
</dbReference>
<gene>
    <name evidence="6" type="ORF">GCM10009827_099670</name>
</gene>
<dbReference type="Gene3D" id="3.20.20.70">
    <property type="entry name" value="Aldolase class I"/>
    <property type="match status" value="1"/>
</dbReference>
<evidence type="ECO:0000256" key="3">
    <source>
        <dbReference type="ARBA" id="ARBA00023004"/>
    </source>
</evidence>
<dbReference type="NCBIfam" id="TIGR04269">
    <property type="entry name" value="SAM_SPASM_FxsB"/>
    <property type="match status" value="1"/>
</dbReference>
<evidence type="ECO:0000313" key="7">
    <source>
        <dbReference type="Proteomes" id="UP001501470"/>
    </source>
</evidence>
<dbReference type="PANTHER" id="PTHR43273:SF8">
    <property type="entry name" value="RADICAL SAM DOMAIN PROTEIN"/>
    <property type="match status" value="1"/>
</dbReference>
<dbReference type="SFLD" id="SFLDG01072">
    <property type="entry name" value="dehydrogenase_like"/>
    <property type="match status" value="1"/>
</dbReference>